<dbReference type="Pfam" id="PF02787">
    <property type="entry name" value="CPSase_L_D3"/>
    <property type="match status" value="1"/>
</dbReference>
<dbReference type="InterPro" id="IPR011607">
    <property type="entry name" value="MGS-like_dom"/>
</dbReference>
<dbReference type="InterPro" id="IPR017926">
    <property type="entry name" value="GATASE"/>
</dbReference>
<keyword evidence="1" id="KW-0436">Ligase</keyword>
<keyword evidence="2" id="KW-0677">Repeat</keyword>
<dbReference type="PROSITE" id="PS00867">
    <property type="entry name" value="CPSASE_2"/>
    <property type="match status" value="2"/>
</dbReference>
<dbReference type="Pfam" id="PF02142">
    <property type="entry name" value="MGS"/>
    <property type="match status" value="1"/>
</dbReference>
<dbReference type="SUPFAM" id="SSF52317">
    <property type="entry name" value="Class I glutamine amidotransferase-like"/>
    <property type="match status" value="1"/>
</dbReference>
<dbReference type="SMART" id="SM01097">
    <property type="entry name" value="CPSase_sm_chain"/>
    <property type="match status" value="1"/>
</dbReference>
<dbReference type="InterPro" id="IPR005479">
    <property type="entry name" value="CPAse_ATP-bd"/>
</dbReference>
<dbReference type="NCBIfam" id="NF003671">
    <property type="entry name" value="PRK05294.1"/>
    <property type="match status" value="1"/>
</dbReference>
<dbReference type="InterPro" id="IPR036914">
    <property type="entry name" value="MGS-like_dom_sf"/>
</dbReference>
<gene>
    <name evidence="10" type="ORF">PCOR1329_LOCUS538</name>
</gene>
<accession>A0ABN9PF76</accession>
<evidence type="ECO:0000256" key="6">
    <source>
        <dbReference type="ARBA" id="ARBA00047359"/>
    </source>
</evidence>
<dbReference type="InterPro" id="IPR016185">
    <property type="entry name" value="PreATP-grasp_dom_sf"/>
</dbReference>
<dbReference type="Gene3D" id="1.10.1030.10">
    <property type="entry name" value="Carbamoyl-phosphate synthetase, large subunit oligomerisation domain"/>
    <property type="match status" value="1"/>
</dbReference>
<evidence type="ECO:0000256" key="5">
    <source>
        <dbReference type="ARBA" id="ARBA00044063"/>
    </source>
</evidence>
<dbReference type="InterPro" id="IPR005480">
    <property type="entry name" value="CPSase_lsu_oligo"/>
</dbReference>
<evidence type="ECO:0000313" key="11">
    <source>
        <dbReference type="Proteomes" id="UP001189429"/>
    </source>
</evidence>
<dbReference type="Gene3D" id="3.30.1490.20">
    <property type="entry name" value="ATP-grasp fold, A domain"/>
    <property type="match status" value="1"/>
</dbReference>
<dbReference type="PANTHER" id="PTHR11405">
    <property type="entry name" value="CARBAMOYLTRANSFERASE FAMILY MEMBER"/>
    <property type="match status" value="1"/>
</dbReference>
<feature type="domain" description="MGS-like" evidence="9">
    <location>
        <begin position="1382"/>
        <end position="1540"/>
    </location>
</feature>
<dbReference type="PROSITE" id="PS00866">
    <property type="entry name" value="CPSASE_1"/>
    <property type="match status" value="2"/>
</dbReference>
<feature type="domain" description="ATP-grasp" evidence="8">
    <location>
        <begin position="1125"/>
        <end position="1316"/>
    </location>
</feature>
<dbReference type="SUPFAM" id="SSF56059">
    <property type="entry name" value="Glutathione synthetase ATP-binding domain-like"/>
    <property type="match status" value="2"/>
</dbReference>
<dbReference type="PANTHER" id="PTHR11405:SF5">
    <property type="entry name" value="CAD PROTEIN"/>
    <property type="match status" value="1"/>
</dbReference>
<dbReference type="InterPro" id="IPR058047">
    <property type="entry name" value="CPSase_preATP-grasp"/>
</dbReference>
<dbReference type="NCBIfam" id="TIGR01368">
    <property type="entry name" value="CPSaseIIsmall"/>
    <property type="match status" value="1"/>
</dbReference>
<dbReference type="Gene3D" id="3.40.50.20">
    <property type="match status" value="2"/>
</dbReference>
<dbReference type="Pfam" id="PF25596">
    <property type="entry name" value="CPSase_L_D1"/>
    <property type="match status" value="2"/>
</dbReference>
<dbReference type="PRINTS" id="PR00097">
    <property type="entry name" value="ANTSNTHASEII"/>
</dbReference>
<dbReference type="InterPro" id="IPR036480">
    <property type="entry name" value="CarbP_synth_ssu_N_sf"/>
</dbReference>
<dbReference type="Pfam" id="PF00117">
    <property type="entry name" value="GATase"/>
    <property type="match status" value="1"/>
</dbReference>
<comment type="catalytic activity">
    <reaction evidence="6">
        <text>hydrogencarbonate + NH4(+) + 2 ATP = carbamoyl phosphate + 2 ADP + phosphate + 2 H(+)</text>
        <dbReference type="Rhea" id="RHEA:18029"/>
        <dbReference type="ChEBI" id="CHEBI:15378"/>
        <dbReference type="ChEBI" id="CHEBI:17544"/>
        <dbReference type="ChEBI" id="CHEBI:28938"/>
        <dbReference type="ChEBI" id="CHEBI:30616"/>
        <dbReference type="ChEBI" id="CHEBI:43474"/>
        <dbReference type="ChEBI" id="CHEBI:58228"/>
        <dbReference type="ChEBI" id="CHEBI:456216"/>
        <dbReference type="EC" id="6.3.4.16"/>
    </reaction>
</comment>
<evidence type="ECO:0000256" key="1">
    <source>
        <dbReference type="ARBA" id="ARBA00022598"/>
    </source>
</evidence>
<dbReference type="NCBIfam" id="NF009475">
    <property type="entry name" value="PRK12838.1"/>
    <property type="match status" value="1"/>
</dbReference>
<dbReference type="SMART" id="SM01096">
    <property type="entry name" value="CPSase_L_D3"/>
    <property type="match status" value="1"/>
</dbReference>
<keyword evidence="4 7" id="KW-0067">ATP-binding</keyword>
<dbReference type="CDD" id="cd01744">
    <property type="entry name" value="GATase1_CPSase"/>
    <property type="match status" value="1"/>
</dbReference>
<dbReference type="Proteomes" id="UP001189429">
    <property type="component" value="Unassembled WGS sequence"/>
</dbReference>
<protein>
    <recommendedName>
        <fullName evidence="5">carbamoyl-phosphate synthase (ammonia)</fullName>
        <ecNumber evidence="5">6.3.4.16</ecNumber>
    </recommendedName>
</protein>
<dbReference type="SMART" id="SM00851">
    <property type="entry name" value="MGS"/>
    <property type="match status" value="1"/>
</dbReference>
<dbReference type="SUPFAM" id="SSF48108">
    <property type="entry name" value="Carbamoyl phosphate synthetase, large subunit connection domain"/>
    <property type="match status" value="1"/>
</dbReference>
<dbReference type="InterPro" id="IPR036897">
    <property type="entry name" value="CarbamoylP_synth_lsu_oligo_sf"/>
</dbReference>
<dbReference type="PRINTS" id="PR00096">
    <property type="entry name" value="GATASE"/>
</dbReference>
<dbReference type="InterPro" id="IPR029062">
    <property type="entry name" value="Class_I_gatase-like"/>
</dbReference>
<dbReference type="PRINTS" id="PR00098">
    <property type="entry name" value="CPSASE"/>
</dbReference>
<dbReference type="Pfam" id="PF00988">
    <property type="entry name" value="CPSase_sm_chain"/>
    <property type="match status" value="1"/>
</dbReference>
<dbReference type="PROSITE" id="PS50975">
    <property type="entry name" value="ATP_GRASP"/>
    <property type="match status" value="2"/>
</dbReference>
<evidence type="ECO:0000256" key="3">
    <source>
        <dbReference type="ARBA" id="ARBA00022741"/>
    </source>
</evidence>
<dbReference type="NCBIfam" id="TIGR01369">
    <property type="entry name" value="CPSaseII_lrg"/>
    <property type="match status" value="1"/>
</dbReference>
<dbReference type="PROSITE" id="PS51855">
    <property type="entry name" value="MGS"/>
    <property type="match status" value="1"/>
</dbReference>
<dbReference type="SUPFAM" id="SSF52021">
    <property type="entry name" value="Carbamoyl phosphate synthetase, small subunit N-terminal domain"/>
    <property type="match status" value="1"/>
</dbReference>
<dbReference type="SUPFAM" id="SSF52440">
    <property type="entry name" value="PreATP-grasp domain"/>
    <property type="match status" value="2"/>
</dbReference>
<dbReference type="InterPro" id="IPR002474">
    <property type="entry name" value="CarbamoylP_synth_ssu_N"/>
</dbReference>
<evidence type="ECO:0000259" key="8">
    <source>
        <dbReference type="PROSITE" id="PS50975"/>
    </source>
</evidence>
<dbReference type="Gene3D" id="3.50.30.20">
    <property type="entry name" value="Carbamoyl-phosphate synthase small subunit, N-terminal domain"/>
    <property type="match status" value="1"/>
</dbReference>
<dbReference type="InterPro" id="IPR011761">
    <property type="entry name" value="ATP-grasp"/>
</dbReference>
<dbReference type="InterPro" id="IPR035686">
    <property type="entry name" value="CPSase_GATase1"/>
</dbReference>
<dbReference type="InterPro" id="IPR006275">
    <property type="entry name" value="CPSase_lsu"/>
</dbReference>
<dbReference type="EC" id="6.3.4.16" evidence="5"/>
<comment type="caution">
    <text evidence="10">The sequence shown here is derived from an EMBL/GenBank/DDBJ whole genome shotgun (WGS) entry which is preliminary data.</text>
</comment>
<evidence type="ECO:0000256" key="2">
    <source>
        <dbReference type="ARBA" id="ARBA00022737"/>
    </source>
</evidence>
<dbReference type="InterPro" id="IPR013815">
    <property type="entry name" value="ATP_grasp_subdomain_1"/>
</dbReference>
<evidence type="ECO:0000313" key="10">
    <source>
        <dbReference type="EMBL" id="CAK0788785.1"/>
    </source>
</evidence>
<dbReference type="Pfam" id="PF02786">
    <property type="entry name" value="CPSase_L_D2"/>
    <property type="match status" value="2"/>
</dbReference>
<dbReference type="InterPro" id="IPR005483">
    <property type="entry name" value="CPSase_dom"/>
</dbReference>
<name>A0ABN9PF76_9DINO</name>
<evidence type="ECO:0000256" key="7">
    <source>
        <dbReference type="PROSITE-ProRule" id="PRU00409"/>
    </source>
</evidence>
<dbReference type="Gene3D" id="3.30.470.20">
    <property type="entry name" value="ATP-grasp fold, B domain"/>
    <property type="match status" value="2"/>
</dbReference>
<keyword evidence="3 7" id="KW-0547">Nucleotide-binding</keyword>
<dbReference type="PRINTS" id="PR00099">
    <property type="entry name" value="CPSGATASE"/>
</dbReference>
<dbReference type="Gene3D" id="3.40.50.1380">
    <property type="entry name" value="Methylglyoxal synthase-like domain"/>
    <property type="match status" value="1"/>
</dbReference>
<keyword evidence="11" id="KW-1185">Reference proteome</keyword>
<dbReference type="InterPro" id="IPR006274">
    <property type="entry name" value="CarbamoylP_synth_ssu"/>
</dbReference>
<reference evidence="10" key="1">
    <citation type="submission" date="2023-10" db="EMBL/GenBank/DDBJ databases">
        <authorList>
            <person name="Chen Y."/>
            <person name="Shah S."/>
            <person name="Dougan E. K."/>
            <person name="Thang M."/>
            <person name="Chan C."/>
        </authorList>
    </citation>
    <scope>NUCLEOTIDE SEQUENCE [LARGE SCALE GENOMIC DNA]</scope>
</reference>
<dbReference type="PROSITE" id="PS51273">
    <property type="entry name" value="GATASE_TYPE_1"/>
    <property type="match status" value="1"/>
</dbReference>
<dbReference type="EMBL" id="CAUYUJ010000114">
    <property type="protein sequence ID" value="CAK0788785.1"/>
    <property type="molecule type" value="Genomic_DNA"/>
</dbReference>
<dbReference type="Gene3D" id="3.40.50.880">
    <property type="match status" value="1"/>
</dbReference>
<feature type="domain" description="ATP-grasp" evidence="8">
    <location>
        <begin position="547"/>
        <end position="739"/>
    </location>
</feature>
<dbReference type="HAMAP" id="MF_01209">
    <property type="entry name" value="CPSase_S_chain"/>
    <property type="match status" value="1"/>
</dbReference>
<evidence type="ECO:0000259" key="9">
    <source>
        <dbReference type="PROSITE" id="PS51855"/>
    </source>
</evidence>
<dbReference type="SUPFAM" id="SSF52335">
    <property type="entry name" value="Methylglyoxal synthase-like"/>
    <property type="match status" value="1"/>
</dbReference>
<dbReference type="NCBIfam" id="NF009455">
    <property type="entry name" value="PRK12815.1"/>
    <property type="match status" value="1"/>
</dbReference>
<organism evidence="10 11">
    <name type="scientific">Prorocentrum cordatum</name>
    <dbReference type="NCBI Taxonomy" id="2364126"/>
    <lineage>
        <taxon>Eukaryota</taxon>
        <taxon>Sar</taxon>
        <taxon>Alveolata</taxon>
        <taxon>Dinophyceae</taxon>
        <taxon>Prorocentrales</taxon>
        <taxon>Prorocentraceae</taxon>
        <taxon>Prorocentrum</taxon>
    </lineage>
</organism>
<evidence type="ECO:0000256" key="4">
    <source>
        <dbReference type="ARBA" id="ARBA00022840"/>
    </source>
</evidence>
<proteinExistence type="inferred from homology"/>
<sequence length="1540" mass="168440">MAATSSAAAAARPADPARLAGWLASRRAATLELADGSVFEGFSFGYGGSTTGEVVFNTGMVGYPESLTDPSYAGQILVLTFPLVGNYGVPDGEERDALGLLRHFESERIHIKALVVSDYSFVASHYTARRTLGQWLEAHKIPGIYGVDTRALTKLIRMHGALLGKVVVEGSAPSASMEFSDPNETNLAATVSRSQKQVFVPPPRAADGAAAPLAEEAEKQVTILAVDCGMKNNIIRYFVECLRVRLVVVPWDYDFTKDEFDGLFLSNGPGNPLMCEVTIGHVREVMLRRPTLPIFGICLGNQILGLASGAQTYKMKFGNRGMNQPCVDMRTTRCYITPQNHGFAIDNASLADGWMPLMINANDGSNEGIIHSGRPWFSVQFHPEACGGPTDTAFLFHQFLNNISSPTQLVTTIPYSPPKVYRKVLVLGSGGLTIGQAGEFDYSGSQAIKALRESGVFSIVVNPNIATVQTSWGYADRVYFLPVTVEFVTQVIQRERPDGILCSFGGQTALNCGIRLEEEGVLSKYDVKVLGTPIKAVITTEDRELFATAVDHCGYKVAESACCTTAEEAVAAAAKIGYPVLVRAAFALGGLGSGFATGEGELRRLVQVALVNSPQVIVDKSLKGWKELEYEVVRDANGNCITVCNMENFDPMGIHTGDSIVIAPSQTLTNAEYFRLRECALKVVCHLGVVGECNIQYAVDPHSQEFRIIEVNARLSRSSALASKATGYPLAYVAAKLALGGDLVSLRNSVTKCTTACFEPSLDYIVAKVPRWDLRKFSTVDQEVGSCMKSVGEVMSIGRTFEETIQKALRMVDEACRGFDSERFDLELAHRGEDDTVHLVRAELVRPTPTRVWAIAKAFELGMDVEEVHRLTRIDRWFLSKLMNVHAVKHALQTLDLPGLAASPQLLREAKRCGFADRQIAPLLHFQDGVGAHGKWEYHGGPVHDYHVRALRKSAGIVPVVKQIDTLAAEFPAHTNYLYLTYSGIENDVNLASLGSQEEDTSQPEAPIMVIGCGPYRIGSSVEFDWCSVSCVKTLRGLGKRAIIINCNPETVSTDYDESDRLYFDELSHETVLDVAEMEQCAGMIVSVGGQIPNNLAMRLHQVGVKILGTSVDSIDACENRFKFSQLCDALRIDQPEWSEFTTVEEAFFFCNRVSFPVLVRPSYVLSGAAMRVVNSAGELERFLRAAAVVSREYPVVVSKYIAGAKEVELDAVAQNGVMLNYAIAEHVENAGVHSGDASLLLPAQKLFVETQRRVKQIGQKLCRELNISGPFNIQFICKENDVKVIECNLRASRSMPFISKTYNINFIELATRVFLGMPVHPKPVQPMDMEYVACKAPVFSFGRLKNSDPRLGVEMQSTGEVACFGVNKYEAFLKAMIATGFKLPAKNILVSIGPRSQKHEFLEVADLFVAMGFQLYATKGTHEALKNHGIESCVFTFKARVKREPNVLTLLQGGALDLVINVPDGMDSQALTDGFDIRRAAIDSGTSLITDMKTAVLTGMALHRKWVRETSGRAFWSYGSWQEYTEPGDVLSAHGAAPP</sequence>